<evidence type="ECO:0000313" key="2">
    <source>
        <dbReference type="Proteomes" id="UP000053237"/>
    </source>
</evidence>
<dbReference type="Proteomes" id="UP000053237">
    <property type="component" value="Unassembled WGS sequence"/>
</dbReference>
<comment type="caution">
    <text evidence="1">The sequence shown here is derived from an EMBL/GenBank/DDBJ whole genome shotgun (WGS) entry which is preliminary data.</text>
</comment>
<dbReference type="EMBL" id="CAIX01000042">
    <property type="protein sequence ID" value="CCI43006.1"/>
    <property type="molecule type" value="Genomic_DNA"/>
</dbReference>
<evidence type="ECO:0000313" key="1">
    <source>
        <dbReference type="EMBL" id="CCI43006.1"/>
    </source>
</evidence>
<name>A0A024G814_9STRA</name>
<proteinExistence type="predicted"/>
<dbReference type="AlphaFoldDB" id="A0A024G814"/>
<reference evidence="1 2" key="1">
    <citation type="submission" date="2012-05" db="EMBL/GenBank/DDBJ databases">
        <title>Recombination and specialization in a pathogen metapopulation.</title>
        <authorList>
            <person name="Gardiner A."/>
            <person name="Kemen E."/>
            <person name="Schultz-Larsen T."/>
            <person name="MacLean D."/>
            <person name="Van Oosterhout C."/>
            <person name="Jones J.D.G."/>
        </authorList>
    </citation>
    <scope>NUCLEOTIDE SEQUENCE [LARGE SCALE GENOMIC DNA]</scope>
    <source>
        <strain evidence="1 2">Ac Nc2</strain>
    </source>
</reference>
<sequence length="64" mass="7554">MWRNAIPKLGLSMMQIIDAVKIHIFLHGSVRYEFVLKCHTAYSVESKHCTPHAKIQHRSRHTWN</sequence>
<gene>
    <name evidence="1" type="ORF">BN9_037900</name>
</gene>
<accession>A0A024G814</accession>
<protein>
    <submittedName>
        <fullName evidence="1">Uncharacterized protein</fullName>
    </submittedName>
</protein>
<dbReference type="InParanoid" id="A0A024G814"/>
<organism evidence="1 2">
    <name type="scientific">Albugo candida</name>
    <dbReference type="NCBI Taxonomy" id="65357"/>
    <lineage>
        <taxon>Eukaryota</taxon>
        <taxon>Sar</taxon>
        <taxon>Stramenopiles</taxon>
        <taxon>Oomycota</taxon>
        <taxon>Peronosporomycetes</taxon>
        <taxon>Albuginales</taxon>
        <taxon>Albuginaceae</taxon>
        <taxon>Albugo</taxon>
    </lineage>
</organism>
<keyword evidence="2" id="KW-1185">Reference proteome</keyword>